<accession>A0ABX2JMW2</accession>
<comment type="caution">
    <text evidence="1">The sequence shown here is derived from an EMBL/GenBank/DDBJ whole genome shotgun (WGS) entry which is preliminary data.</text>
</comment>
<evidence type="ECO:0000313" key="1">
    <source>
        <dbReference type="EMBL" id="NTY58147.1"/>
    </source>
</evidence>
<dbReference type="SUPFAM" id="SSF50475">
    <property type="entry name" value="FMN-binding split barrel"/>
    <property type="match status" value="1"/>
</dbReference>
<dbReference type="InterPro" id="IPR012349">
    <property type="entry name" value="Split_barrel_FMN-bd"/>
</dbReference>
<dbReference type="Proteomes" id="UP000708347">
    <property type="component" value="Unassembled WGS sequence"/>
</dbReference>
<gene>
    <name evidence="1" type="ORF">FEG63_01105</name>
</gene>
<name>A0ABX2JMW2_9MYCO</name>
<protein>
    <submittedName>
        <fullName evidence="1">Pyridoxamine 5'-phosphate oxidase</fullName>
    </submittedName>
</protein>
<proteinExistence type="predicted"/>
<sequence>MGFHGGELAVQARAGVAERAGQLAAMAGQGRLRPATAEFLAAARLAVLTARDSAGRLWISPLLGPAGFLRAVTPMTLHIDSRFPAADPLYGLPANQPAGLVVIDLAARRRFRINGVLTGVAATGLTIDVEQAYGNCPKYIQPRRLHVAGGASTPGRTPVFAGDALRPQDRRLIERADTFFLGTTHPTAGGDGSHRGGSAGFVRVDQDRLCWADYPGNNLFNSLGNLAVDSTAALVFVDFSSGTTLQLSGTAAVTWRDEMSSDEHDTGRWVTFTPKRVVVTEVPGLYLES</sequence>
<dbReference type="PANTHER" id="PTHR42815">
    <property type="entry name" value="FAD-BINDING, PUTATIVE (AFU_ORTHOLOGUE AFUA_6G07600)-RELATED"/>
    <property type="match status" value="1"/>
</dbReference>
<dbReference type="PANTHER" id="PTHR42815:SF2">
    <property type="entry name" value="FAD-BINDING, PUTATIVE (AFU_ORTHOLOGUE AFUA_6G07600)-RELATED"/>
    <property type="match status" value="1"/>
</dbReference>
<organism evidence="1 2">
    <name type="scientific">Mycolicibacterium sphagni</name>
    <dbReference type="NCBI Taxonomy" id="1786"/>
    <lineage>
        <taxon>Bacteria</taxon>
        <taxon>Bacillati</taxon>
        <taxon>Actinomycetota</taxon>
        <taxon>Actinomycetes</taxon>
        <taxon>Mycobacteriales</taxon>
        <taxon>Mycobacteriaceae</taxon>
        <taxon>Mycolicibacterium</taxon>
    </lineage>
</organism>
<dbReference type="Gene3D" id="2.30.110.10">
    <property type="entry name" value="Electron Transport, Fmn-binding Protein, Chain A"/>
    <property type="match status" value="1"/>
</dbReference>
<reference evidence="1 2" key="1">
    <citation type="submission" date="2019-05" db="EMBL/GenBank/DDBJ databases">
        <title>Mycolicibacterium sphagni ENV482 genome assembly.</title>
        <authorList>
            <person name="Chen W."/>
            <person name="Faulkner N.W."/>
            <person name="Hyman M.R."/>
        </authorList>
    </citation>
    <scope>NUCLEOTIDE SEQUENCE [LARGE SCALE GENOMIC DNA]</scope>
    <source>
        <strain evidence="1 2">ENV482</strain>
    </source>
</reference>
<keyword evidence="2" id="KW-1185">Reference proteome</keyword>
<evidence type="ECO:0000313" key="2">
    <source>
        <dbReference type="Proteomes" id="UP000708347"/>
    </source>
</evidence>
<dbReference type="EMBL" id="VBSB01000001">
    <property type="protein sequence ID" value="NTY58147.1"/>
    <property type="molecule type" value="Genomic_DNA"/>
</dbReference>